<evidence type="ECO:0000313" key="3">
    <source>
        <dbReference type="EnsemblPlants" id="cds.evm.model.10.388"/>
    </source>
</evidence>
<dbReference type="EnsemblPlants" id="evm.model.10.388">
    <property type="protein sequence ID" value="cds.evm.model.10.388"/>
    <property type="gene ID" value="evm.TU.10.388"/>
</dbReference>
<dbReference type="InterPro" id="IPR012337">
    <property type="entry name" value="RNaseH-like_sf"/>
</dbReference>
<dbReference type="AlphaFoldDB" id="A0A803QNL2"/>
<dbReference type="Proteomes" id="UP000596661">
    <property type="component" value="Unassembled WGS sequence"/>
</dbReference>
<dbReference type="Gramene" id="evm.model.10.388">
    <property type="protein sequence ID" value="cds.evm.model.10.388"/>
    <property type="gene ID" value="evm.TU.10.388"/>
</dbReference>
<keyword evidence="2" id="KW-0234">DNA repair</keyword>
<keyword evidence="4" id="KW-1185">Reference proteome</keyword>
<dbReference type="GO" id="GO:0005634">
    <property type="term" value="C:nucleus"/>
    <property type="evidence" value="ECO:0007669"/>
    <property type="project" value="TreeGrafter"/>
</dbReference>
<proteinExistence type="predicted"/>
<reference evidence="3" key="1">
    <citation type="submission" date="2021-03" db="UniProtKB">
        <authorList>
            <consortium name="EnsemblPlants"/>
        </authorList>
    </citation>
    <scope>IDENTIFICATION</scope>
</reference>
<evidence type="ECO:0000256" key="1">
    <source>
        <dbReference type="ARBA" id="ARBA00022763"/>
    </source>
</evidence>
<dbReference type="GO" id="GO:0006285">
    <property type="term" value="P:base-excision repair, AP site formation"/>
    <property type="evidence" value="ECO:0007669"/>
    <property type="project" value="TreeGrafter"/>
</dbReference>
<keyword evidence="1" id="KW-0227">DNA damage</keyword>
<accession>A0A803QNL2</accession>
<dbReference type="GO" id="GO:0032131">
    <property type="term" value="F:alkylated DNA binding"/>
    <property type="evidence" value="ECO:0007669"/>
    <property type="project" value="TreeGrafter"/>
</dbReference>
<dbReference type="PANTHER" id="PTHR43003:SF5">
    <property type="entry name" value="DNA-3-METHYLADENINE GLYCOSYLASE"/>
    <property type="match status" value="1"/>
</dbReference>
<sequence length="250" mass="27861">MDDSIAAVHNAVRYVRASPSRLARFQSCVKNTSKGEGALVCLDVATRLNSTFMMLDRALKYVDAFKLLEEEDVYYMQYFSDEDRNGRTLVGPANSKDWENCVTFCRLLLLFPKSLSPDDSDSKSTQTIVVSEVPKPSVIIAVASAKPTKSKVVQSMVPRVVTGSLSYDGEVEITLRHLRDANPIMAPLIDMHQSPTFDNFHTPLLALTRSILYKQLAFKAGTSFYTRSILFIQNSSVGKLLLTCVLSLYD</sequence>
<protein>
    <submittedName>
        <fullName evidence="3">Uncharacterized protein</fullName>
    </submittedName>
</protein>
<dbReference type="PANTHER" id="PTHR43003">
    <property type="entry name" value="DNA-3-METHYLADENINE GLYCOSYLASE"/>
    <property type="match status" value="1"/>
</dbReference>
<evidence type="ECO:0000256" key="2">
    <source>
        <dbReference type="ARBA" id="ARBA00023204"/>
    </source>
</evidence>
<dbReference type="GO" id="GO:0032993">
    <property type="term" value="C:protein-DNA complex"/>
    <property type="evidence" value="ECO:0007669"/>
    <property type="project" value="TreeGrafter"/>
</dbReference>
<evidence type="ECO:0000313" key="4">
    <source>
        <dbReference type="Proteomes" id="UP000596661"/>
    </source>
</evidence>
<name>A0A803QNL2_CANSA</name>
<organism evidence="3 4">
    <name type="scientific">Cannabis sativa</name>
    <name type="common">Hemp</name>
    <name type="synonym">Marijuana</name>
    <dbReference type="NCBI Taxonomy" id="3483"/>
    <lineage>
        <taxon>Eukaryota</taxon>
        <taxon>Viridiplantae</taxon>
        <taxon>Streptophyta</taxon>
        <taxon>Embryophyta</taxon>
        <taxon>Tracheophyta</taxon>
        <taxon>Spermatophyta</taxon>
        <taxon>Magnoliopsida</taxon>
        <taxon>eudicotyledons</taxon>
        <taxon>Gunneridae</taxon>
        <taxon>Pentapetalae</taxon>
        <taxon>rosids</taxon>
        <taxon>fabids</taxon>
        <taxon>Rosales</taxon>
        <taxon>Cannabaceae</taxon>
        <taxon>Cannabis</taxon>
    </lineage>
</organism>
<dbReference type="GO" id="GO:0008725">
    <property type="term" value="F:DNA-3-methyladenine glycosylase activity"/>
    <property type="evidence" value="ECO:0007669"/>
    <property type="project" value="TreeGrafter"/>
</dbReference>
<dbReference type="GO" id="GO:0006307">
    <property type="term" value="P:DNA alkylation repair"/>
    <property type="evidence" value="ECO:0007669"/>
    <property type="project" value="TreeGrafter"/>
</dbReference>
<dbReference type="EMBL" id="UZAU01000797">
    <property type="status" value="NOT_ANNOTATED_CDS"/>
    <property type="molecule type" value="Genomic_DNA"/>
</dbReference>
<dbReference type="InterPro" id="IPR051912">
    <property type="entry name" value="Alkylbase_DNA_Glycosylase/TA"/>
</dbReference>
<dbReference type="GO" id="GO:0043916">
    <property type="term" value="F:DNA-7-methylguanine glycosylase activity"/>
    <property type="evidence" value="ECO:0007669"/>
    <property type="project" value="TreeGrafter"/>
</dbReference>
<dbReference type="SUPFAM" id="SSF53098">
    <property type="entry name" value="Ribonuclease H-like"/>
    <property type="match status" value="1"/>
</dbReference>